<feature type="compositionally biased region" description="Polar residues" evidence="8">
    <location>
        <begin position="180"/>
        <end position="191"/>
    </location>
</feature>
<keyword evidence="11" id="KW-1185">Reference proteome</keyword>
<dbReference type="PANTHER" id="PTHR39583:SF2">
    <property type="entry name" value="TYPE II SECRETION SYSTEM PROTEIN J"/>
    <property type="match status" value="1"/>
</dbReference>
<keyword evidence="5 9" id="KW-0812">Transmembrane</keyword>
<feature type="region of interest" description="Disordered" evidence="8">
    <location>
        <begin position="178"/>
        <end position="204"/>
    </location>
</feature>
<feature type="transmembrane region" description="Helical" evidence="9">
    <location>
        <begin position="21"/>
        <end position="42"/>
    </location>
</feature>
<dbReference type="Gene3D" id="3.30.700.10">
    <property type="entry name" value="Glycoprotein, Type 4 Pilin"/>
    <property type="match status" value="1"/>
</dbReference>
<keyword evidence="7 9" id="KW-0472">Membrane</keyword>
<gene>
    <name evidence="10" type="ORF">H8K43_13925</name>
</gene>
<evidence type="ECO:0000256" key="1">
    <source>
        <dbReference type="ARBA" id="ARBA00004377"/>
    </source>
</evidence>
<dbReference type="InterPro" id="IPR012902">
    <property type="entry name" value="N_methyl_site"/>
</dbReference>
<evidence type="ECO:0000313" key="10">
    <source>
        <dbReference type="EMBL" id="MBC3932781.1"/>
    </source>
</evidence>
<sequence>MPYKVKLKLKLTRRRSAGFTLIELLVAITILAIVAVLGWRGLDSIVRARQALNAEMAQTRGIQLAFAQMENDCAHLMDAVMLPGRSVLNAAGNKLVLIRSVFEDGQPVRYQVVAYSVVEGALGRRELPPRREITALERDWEGAVGDTDGARVITLQTGVNSIAMRTWKQGETGWRVGGNDVQNPGGQTPQNPAFPPTPAGPKTEKLSGLEVSLQVKGRDAPMIKVFLLGAS</sequence>
<keyword evidence="3" id="KW-0488">Methylation</keyword>
<accession>A0ABR7A7F3</accession>
<evidence type="ECO:0000313" key="11">
    <source>
        <dbReference type="Proteomes" id="UP000654304"/>
    </source>
</evidence>
<dbReference type="NCBIfam" id="TIGR02532">
    <property type="entry name" value="IV_pilin_GFxxxE"/>
    <property type="match status" value="1"/>
</dbReference>
<evidence type="ECO:0000256" key="5">
    <source>
        <dbReference type="ARBA" id="ARBA00022692"/>
    </source>
</evidence>
<dbReference type="InterPro" id="IPR045584">
    <property type="entry name" value="Pilin-like"/>
</dbReference>
<organism evidence="10 11">
    <name type="scientific">Undibacterium curvum</name>
    <dbReference type="NCBI Taxonomy" id="2762294"/>
    <lineage>
        <taxon>Bacteria</taxon>
        <taxon>Pseudomonadati</taxon>
        <taxon>Pseudomonadota</taxon>
        <taxon>Betaproteobacteria</taxon>
        <taxon>Burkholderiales</taxon>
        <taxon>Oxalobacteraceae</taxon>
        <taxon>Undibacterium</taxon>
    </lineage>
</organism>
<evidence type="ECO:0000256" key="8">
    <source>
        <dbReference type="SAM" id="MobiDB-lite"/>
    </source>
</evidence>
<evidence type="ECO:0000256" key="9">
    <source>
        <dbReference type="SAM" id="Phobius"/>
    </source>
</evidence>
<keyword evidence="6 9" id="KW-1133">Transmembrane helix</keyword>
<dbReference type="InterPro" id="IPR051621">
    <property type="entry name" value="T2SS_protein_J"/>
</dbReference>
<evidence type="ECO:0000256" key="3">
    <source>
        <dbReference type="ARBA" id="ARBA00022481"/>
    </source>
</evidence>
<keyword evidence="2" id="KW-1003">Cell membrane</keyword>
<reference evidence="10 11" key="1">
    <citation type="submission" date="2020-08" db="EMBL/GenBank/DDBJ databases">
        <title>Novel species isolated from subtropical streams in China.</title>
        <authorList>
            <person name="Lu H."/>
        </authorList>
    </citation>
    <scope>NUCLEOTIDE SEQUENCE [LARGE SCALE GENOMIC DNA]</scope>
    <source>
        <strain evidence="10 11">CY22W</strain>
    </source>
</reference>
<comment type="caution">
    <text evidence="10">The sequence shown here is derived from an EMBL/GenBank/DDBJ whole genome shotgun (WGS) entry which is preliminary data.</text>
</comment>
<dbReference type="PANTHER" id="PTHR39583">
    <property type="entry name" value="TYPE II SECRETION SYSTEM PROTEIN J-RELATED"/>
    <property type="match status" value="1"/>
</dbReference>
<proteinExistence type="predicted"/>
<evidence type="ECO:0000256" key="7">
    <source>
        <dbReference type="ARBA" id="ARBA00023136"/>
    </source>
</evidence>
<keyword evidence="4" id="KW-0997">Cell inner membrane</keyword>
<protein>
    <submittedName>
        <fullName evidence="10">Prepilin-type N-terminal cleavage/methylation domain-containing protein</fullName>
    </submittedName>
</protein>
<dbReference type="SUPFAM" id="SSF54523">
    <property type="entry name" value="Pili subunits"/>
    <property type="match status" value="2"/>
</dbReference>
<dbReference type="Proteomes" id="UP000654304">
    <property type="component" value="Unassembled WGS sequence"/>
</dbReference>
<evidence type="ECO:0000256" key="2">
    <source>
        <dbReference type="ARBA" id="ARBA00022475"/>
    </source>
</evidence>
<dbReference type="EMBL" id="JACOGD010000007">
    <property type="protein sequence ID" value="MBC3932781.1"/>
    <property type="molecule type" value="Genomic_DNA"/>
</dbReference>
<evidence type="ECO:0000256" key="6">
    <source>
        <dbReference type="ARBA" id="ARBA00022989"/>
    </source>
</evidence>
<dbReference type="Pfam" id="PF07963">
    <property type="entry name" value="N_methyl"/>
    <property type="match status" value="1"/>
</dbReference>
<dbReference type="PROSITE" id="PS00409">
    <property type="entry name" value="PROKAR_NTER_METHYL"/>
    <property type="match status" value="1"/>
</dbReference>
<name>A0ABR7A7F3_9BURK</name>
<comment type="subcellular location">
    <subcellularLocation>
        <location evidence="1">Cell inner membrane</location>
        <topology evidence="1">Single-pass membrane protein</topology>
    </subcellularLocation>
</comment>
<evidence type="ECO:0000256" key="4">
    <source>
        <dbReference type="ARBA" id="ARBA00022519"/>
    </source>
</evidence>
<dbReference type="RefSeq" id="WP_186904411.1">
    <property type="nucleotide sequence ID" value="NZ_JACOGD010000007.1"/>
</dbReference>